<reference evidence="1 2" key="1">
    <citation type="journal article" date="2021" name="Elife">
        <title>Chloroplast acquisition without the gene transfer in kleptoplastic sea slugs, Plakobranchus ocellatus.</title>
        <authorList>
            <person name="Maeda T."/>
            <person name="Takahashi S."/>
            <person name="Yoshida T."/>
            <person name="Shimamura S."/>
            <person name="Takaki Y."/>
            <person name="Nagai Y."/>
            <person name="Toyoda A."/>
            <person name="Suzuki Y."/>
            <person name="Arimoto A."/>
            <person name="Ishii H."/>
            <person name="Satoh N."/>
            <person name="Nishiyama T."/>
            <person name="Hasebe M."/>
            <person name="Maruyama T."/>
            <person name="Minagawa J."/>
            <person name="Obokata J."/>
            <person name="Shigenobu S."/>
        </authorList>
    </citation>
    <scope>NUCLEOTIDE SEQUENCE [LARGE SCALE GENOMIC DNA]</scope>
</reference>
<gene>
    <name evidence="1" type="ORF">ElyMa_005971000</name>
</gene>
<name>A0AAV4GD77_9GAST</name>
<dbReference type="Proteomes" id="UP000762676">
    <property type="component" value="Unassembled WGS sequence"/>
</dbReference>
<protein>
    <submittedName>
        <fullName evidence="1">Uncharacterized protein</fullName>
    </submittedName>
</protein>
<proteinExistence type="predicted"/>
<dbReference type="EMBL" id="BMAT01011991">
    <property type="protein sequence ID" value="GFR83244.1"/>
    <property type="molecule type" value="Genomic_DNA"/>
</dbReference>
<keyword evidence="2" id="KW-1185">Reference proteome</keyword>
<evidence type="ECO:0000313" key="2">
    <source>
        <dbReference type="Proteomes" id="UP000762676"/>
    </source>
</evidence>
<sequence length="94" mass="10205">MTVASVRFTWPSMDSVHSFGGCKHRVSGLGVAVVMGCNVKLRLVRAKTNPSSTCGAARSPDTPLDRVMMRWKKRCGGARERGALGTDRTNTRPN</sequence>
<organism evidence="1 2">
    <name type="scientific">Elysia marginata</name>
    <dbReference type="NCBI Taxonomy" id="1093978"/>
    <lineage>
        <taxon>Eukaryota</taxon>
        <taxon>Metazoa</taxon>
        <taxon>Spiralia</taxon>
        <taxon>Lophotrochozoa</taxon>
        <taxon>Mollusca</taxon>
        <taxon>Gastropoda</taxon>
        <taxon>Heterobranchia</taxon>
        <taxon>Euthyneura</taxon>
        <taxon>Panpulmonata</taxon>
        <taxon>Sacoglossa</taxon>
        <taxon>Placobranchoidea</taxon>
        <taxon>Plakobranchidae</taxon>
        <taxon>Elysia</taxon>
    </lineage>
</organism>
<comment type="caution">
    <text evidence="1">The sequence shown here is derived from an EMBL/GenBank/DDBJ whole genome shotgun (WGS) entry which is preliminary data.</text>
</comment>
<evidence type="ECO:0000313" key="1">
    <source>
        <dbReference type="EMBL" id="GFR83244.1"/>
    </source>
</evidence>
<accession>A0AAV4GD77</accession>
<dbReference type="AlphaFoldDB" id="A0AAV4GD77"/>